<proteinExistence type="predicted"/>
<feature type="non-terminal residue" evidence="1">
    <location>
        <position position="1"/>
    </location>
</feature>
<name>A0A146K408_9EUKA</name>
<protein>
    <submittedName>
        <fullName evidence="1">Uncharacterized protein</fullName>
    </submittedName>
</protein>
<reference evidence="1" key="1">
    <citation type="submission" date="2015-07" db="EMBL/GenBank/DDBJ databases">
        <title>Adaptation to a free-living lifestyle via gene acquisitions in the diplomonad Trepomonas sp. PC1.</title>
        <authorList>
            <person name="Xu F."/>
            <person name="Jerlstrom-Hultqvist J."/>
            <person name="Kolisko M."/>
            <person name="Simpson A.G.B."/>
            <person name="Roger A.J."/>
            <person name="Svard S.G."/>
            <person name="Andersson J.O."/>
        </authorList>
    </citation>
    <scope>NUCLEOTIDE SEQUENCE</scope>
    <source>
        <strain evidence="1">PC1</strain>
    </source>
</reference>
<feature type="non-terminal residue" evidence="1">
    <location>
        <position position="173"/>
    </location>
</feature>
<dbReference type="EMBL" id="GDID01004973">
    <property type="protein sequence ID" value="JAP91633.1"/>
    <property type="molecule type" value="Transcribed_RNA"/>
</dbReference>
<evidence type="ECO:0000313" key="1">
    <source>
        <dbReference type="EMBL" id="JAP91633.1"/>
    </source>
</evidence>
<accession>A0A146K408</accession>
<organism evidence="1">
    <name type="scientific">Trepomonas sp. PC1</name>
    <dbReference type="NCBI Taxonomy" id="1076344"/>
    <lineage>
        <taxon>Eukaryota</taxon>
        <taxon>Metamonada</taxon>
        <taxon>Diplomonadida</taxon>
        <taxon>Hexamitidae</taxon>
        <taxon>Hexamitinae</taxon>
        <taxon>Trepomonas</taxon>
    </lineage>
</organism>
<gene>
    <name evidence="1" type="ORF">TPC1_16695</name>
</gene>
<sequence>FLFGLNNVEQQYLRAIIEFLKIKNRDGELKDGDFDSVEKIKELSNRIKIDWQEICRSNNFQWEKAYHWFHEQFLRRRSVKLTESDREDIKNHIIEGIKLGKINDMNYKRTLFQNNYKPKGIHRTDFTVFYNNILRSKAIKQVLQQNDVKIDSRRTNKTYASADKLMEIWGLQK</sequence>
<dbReference type="AlphaFoldDB" id="A0A146K408"/>